<evidence type="ECO:0000313" key="2">
    <source>
        <dbReference type="Proteomes" id="UP000444174"/>
    </source>
</evidence>
<organism evidence="1 2">
    <name type="scientific">Tritonibacter litoralis</name>
    <dbReference type="NCBI Taxonomy" id="2662264"/>
    <lineage>
        <taxon>Bacteria</taxon>
        <taxon>Pseudomonadati</taxon>
        <taxon>Pseudomonadota</taxon>
        <taxon>Alphaproteobacteria</taxon>
        <taxon>Rhodobacterales</taxon>
        <taxon>Paracoccaceae</taxon>
        <taxon>Tritonibacter</taxon>
    </lineage>
</organism>
<sequence length="125" mass="14341">MPDLTLSQTRFRNGLWEGRIEGKPTYGGRPMVEVRLFDEELEDVVLSEGERPNTWNLSIPVPTRAVGEGVQTFVVYDKMEEETLGRFCLIGGEPASDDLRAEVELLRAELDMLKRAFRRHCRETD</sequence>
<dbReference type="EMBL" id="WIBF01000004">
    <property type="protein sequence ID" value="MQQ08576.1"/>
    <property type="molecule type" value="Genomic_DNA"/>
</dbReference>
<proteinExistence type="predicted"/>
<keyword evidence="2" id="KW-1185">Reference proteome</keyword>
<comment type="caution">
    <text evidence="1">The sequence shown here is derived from an EMBL/GenBank/DDBJ whole genome shotgun (WGS) entry which is preliminary data.</text>
</comment>
<name>A0A843YC45_9RHOB</name>
<dbReference type="Proteomes" id="UP000444174">
    <property type="component" value="Unassembled WGS sequence"/>
</dbReference>
<gene>
    <name evidence="1" type="ORF">GFB49_08945</name>
</gene>
<protein>
    <submittedName>
        <fullName evidence="1">Uncharacterized protein</fullName>
    </submittedName>
</protein>
<evidence type="ECO:0000313" key="1">
    <source>
        <dbReference type="EMBL" id="MQQ08576.1"/>
    </source>
</evidence>
<dbReference type="AlphaFoldDB" id="A0A843YC45"/>
<accession>A0A843YC45</accession>
<reference evidence="1 2" key="1">
    <citation type="submission" date="2019-10" db="EMBL/GenBank/DDBJ databases">
        <title>Epibacterium sp. nov., isolated from seawater.</title>
        <authorList>
            <person name="Zhang X."/>
            <person name="Li N."/>
        </authorList>
    </citation>
    <scope>NUCLEOTIDE SEQUENCE [LARGE SCALE GENOMIC DNA]</scope>
    <source>
        <strain evidence="1 2">SM1979</strain>
    </source>
</reference>
<dbReference type="RefSeq" id="WP_153215514.1">
    <property type="nucleotide sequence ID" value="NZ_WIBF01000004.1"/>
</dbReference>